<dbReference type="EMBL" id="JARBHB010000011">
    <property type="protein sequence ID" value="KAJ8872905.1"/>
    <property type="molecule type" value="Genomic_DNA"/>
</dbReference>
<comment type="caution">
    <text evidence="1">The sequence shown here is derived from an EMBL/GenBank/DDBJ whole genome shotgun (WGS) entry which is preliminary data.</text>
</comment>
<accession>A0ABQ9GLK9</accession>
<evidence type="ECO:0000313" key="1">
    <source>
        <dbReference type="EMBL" id="KAJ8872905.1"/>
    </source>
</evidence>
<protein>
    <recommendedName>
        <fullName evidence="3">Endonuclease/exonuclease/phosphatase domain-containing protein</fullName>
    </recommendedName>
</protein>
<dbReference type="Gene3D" id="3.60.10.10">
    <property type="entry name" value="Endonuclease/exonuclease/phosphatase"/>
    <property type="match status" value="1"/>
</dbReference>
<name>A0ABQ9GLK9_9NEOP</name>
<dbReference type="SUPFAM" id="SSF56219">
    <property type="entry name" value="DNase I-like"/>
    <property type="match status" value="1"/>
</dbReference>
<sequence>MAIKISIQGQNCIVMSVHAPPGKTITHENLVALNNITPTFFALGDLNAKYPSWNSVETPTRYPETANNQPDVLDITIKKHQFHLQIGSTAGAALRPPPSTHYIR</sequence>
<proteinExistence type="predicted"/>
<reference evidence="1 2" key="1">
    <citation type="submission" date="2023-02" db="EMBL/GenBank/DDBJ databases">
        <title>LHISI_Scaffold_Assembly.</title>
        <authorList>
            <person name="Stuart O.P."/>
            <person name="Cleave R."/>
            <person name="Magrath M.J.L."/>
            <person name="Mikheyev A.S."/>
        </authorList>
    </citation>
    <scope>NUCLEOTIDE SEQUENCE [LARGE SCALE GENOMIC DNA]</scope>
    <source>
        <strain evidence="1">Daus_M_001</strain>
        <tissue evidence="1">Leg muscle</tissue>
    </source>
</reference>
<organism evidence="1 2">
    <name type="scientific">Dryococelus australis</name>
    <dbReference type="NCBI Taxonomy" id="614101"/>
    <lineage>
        <taxon>Eukaryota</taxon>
        <taxon>Metazoa</taxon>
        <taxon>Ecdysozoa</taxon>
        <taxon>Arthropoda</taxon>
        <taxon>Hexapoda</taxon>
        <taxon>Insecta</taxon>
        <taxon>Pterygota</taxon>
        <taxon>Neoptera</taxon>
        <taxon>Polyneoptera</taxon>
        <taxon>Phasmatodea</taxon>
        <taxon>Verophasmatodea</taxon>
        <taxon>Anareolatae</taxon>
        <taxon>Phasmatidae</taxon>
        <taxon>Eurycanthinae</taxon>
        <taxon>Dryococelus</taxon>
    </lineage>
</organism>
<dbReference type="Proteomes" id="UP001159363">
    <property type="component" value="Chromosome 10"/>
</dbReference>
<keyword evidence="2" id="KW-1185">Reference proteome</keyword>
<gene>
    <name evidence="1" type="ORF">PR048_026521</name>
</gene>
<evidence type="ECO:0008006" key="3">
    <source>
        <dbReference type="Google" id="ProtNLM"/>
    </source>
</evidence>
<dbReference type="InterPro" id="IPR036691">
    <property type="entry name" value="Endo/exonu/phosph_ase_sf"/>
</dbReference>
<evidence type="ECO:0000313" key="2">
    <source>
        <dbReference type="Proteomes" id="UP001159363"/>
    </source>
</evidence>